<dbReference type="EMBL" id="SGPM01000568">
    <property type="protein sequence ID" value="THH18903.1"/>
    <property type="molecule type" value="Genomic_DNA"/>
</dbReference>
<evidence type="ECO:0008006" key="5">
    <source>
        <dbReference type="Google" id="ProtNLM"/>
    </source>
</evidence>
<evidence type="ECO:0000313" key="3">
    <source>
        <dbReference type="EMBL" id="THH18903.1"/>
    </source>
</evidence>
<gene>
    <name evidence="3" type="ORF">EUX98_g8879</name>
</gene>
<accession>A0A4V3XFV3</accession>
<dbReference type="Proteomes" id="UP000308730">
    <property type="component" value="Unassembled WGS sequence"/>
</dbReference>
<evidence type="ECO:0000313" key="4">
    <source>
        <dbReference type="Proteomes" id="UP000308730"/>
    </source>
</evidence>
<keyword evidence="4" id="KW-1185">Reference proteome</keyword>
<keyword evidence="2" id="KW-0732">Signal</keyword>
<feature type="chain" id="PRO_5020371953" description="SCP domain-containing protein" evidence="2">
    <location>
        <begin position="20"/>
        <end position="84"/>
    </location>
</feature>
<evidence type="ECO:0000256" key="2">
    <source>
        <dbReference type="SAM" id="SignalP"/>
    </source>
</evidence>
<feature type="signal peptide" evidence="2">
    <location>
        <begin position="1"/>
        <end position="19"/>
    </location>
</feature>
<feature type="compositionally biased region" description="Low complexity" evidence="1">
    <location>
        <begin position="68"/>
        <end position="84"/>
    </location>
</feature>
<feature type="region of interest" description="Disordered" evidence="1">
    <location>
        <begin position="61"/>
        <end position="84"/>
    </location>
</feature>
<sequence>MRTFTLLILAVTAASQVLATPQARISSQFHPSLSLRAQAHAGITPDEWFLRAQYGRDLNMFEARGHSKSGPTGNPTSPGSGDAR</sequence>
<proteinExistence type="predicted"/>
<reference evidence="3 4" key="1">
    <citation type="submission" date="2019-02" db="EMBL/GenBank/DDBJ databases">
        <title>Genome sequencing of the rare red list fungi Antrodiella citrinella (Flaviporus citrinellus).</title>
        <authorList>
            <person name="Buettner E."/>
            <person name="Kellner H."/>
        </authorList>
    </citation>
    <scope>NUCLEOTIDE SEQUENCE [LARGE SCALE GENOMIC DNA]</scope>
    <source>
        <strain evidence="3 4">DSM 108506</strain>
    </source>
</reference>
<name>A0A4V3XFV3_9APHY</name>
<organism evidence="3 4">
    <name type="scientific">Antrodiella citrinella</name>
    <dbReference type="NCBI Taxonomy" id="2447956"/>
    <lineage>
        <taxon>Eukaryota</taxon>
        <taxon>Fungi</taxon>
        <taxon>Dikarya</taxon>
        <taxon>Basidiomycota</taxon>
        <taxon>Agaricomycotina</taxon>
        <taxon>Agaricomycetes</taxon>
        <taxon>Polyporales</taxon>
        <taxon>Steccherinaceae</taxon>
        <taxon>Antrodiella</taxon>
    </lineage>
</organism>
<comment type="caution">
    <text evidence="3">The sequence shown here is derived from an EMBL/GenBank/DDBJ whole genome shotgun (WGS) entry which is preliminary data.</text>
</comment>
<dbReference type="AlphaFoldDB" id="A0A4V3XFV3"/>
<protein>
    <recommendedName>
        <fullName evidence="5">SCP domain-containing protein</fullName>
    </recommendedName>
</protein>
<evidence type="ECO:0000256" key="1">
    <source>
        <dbReference type="SAM" id="MobiDB-lite"/>
    </source>
</evidence>